<gene>
    <name evidence="2" type="ORF">E1B03_17460</name>
</gene>
<proteinExistence type="predicted"/>
<dbReference type="KEGG" id="cars:E1B03_17460"/>
<organism evidence="2 3">
    <name type="scientific">Citrobacter arsenatis</name>
    <dbReference type="NCBI Taxonomy" id="2546350"/>
    <lineage>
        <taxon>Bacteria</taxon>
        <taxon>Pseudomonadati</taxon>
        <taxon>Pseudomonadota</taxon>
        <taxon>Gammaproteobacteria</taxon>
        <taxon>Enterobacterales</taxon>
        <taxon>Enterobacteriaceae</taxon>
        <taxon>Citrobacter</taxon>
    </lineage>
</organism>
<feature type="signal peptide" evidence="1">
    <location>
        <begin position="1"/>
        <end position="18"/>
    </location>
</feature>
<dbReference type="Proteomes" id="UP000293850">
    <property type="component" value="Chromosome"/>
</dbReference>
<keyword evidence="3" id="KW-1185">Reference proteome</keyword>
<evidence type="ECO:0008006" key="4">
    <source>
        <dbReference type="Google" id="ProtNLM"/>
    </source>
</evidence>
<sequence>MKKISALCLLICPFFVAAETEWECQLPSDFSIANPFHHLGISTRYPAALPAMAFYVDNNLNANVSTVNNISNENANKVTQVLLTKIYIDTIVRVSDSTGVGGGNFEQFHMVGEVNDSLRLNVVQYPPANIHPNIRIWPGDDKFVNLSVSQETPLSFQSFVTLREKPVVSEYKNKVRFMTPVYVDNEYASASVHINMESVTNTRINSSTLQPRNQTFNDVTSIFSGVTCKSTPVPLSLTLTPNIVTFGSVTLGGTSPTTRELRWNTTGSGKANIWSVRFESTNVANNKLTLGGATVSITGKNDQEIPVNTDVAIEGTSGTFNFHLDPTNGTINNHETSVNVVLTAN</sequence>
<accession>A0A4V1AAF0</accession>
<dbReference type="AlphaFoldDB" id="A0A4V1AAF0"/>
<name>A0A4V1AAF0_9ENTR</name>
<evidence type="ECO:0000313" key="3">
    <source>
        <dbReference type="Proteomes" id="UP000293850"/>
    </source>
</evidence>
<dbReference type="RefSeq" id="WP_133086657.1">
    <property type="nucleotide sequence ID" value="NZ_CP037864.1"/>
</dbReference>
<keyword evidence="1" id="KW-0732">Signal</keyword>
<dbReference type="EMBL" id="CP037864">
    <property type="protein sequence ID" value="QBM24120.1"/>
    <property type="molecule type" value="Genomic_DNA"/>
</dbReference>
<evidence type="ECO:0000256" key="1">
    <source>
        <dbReference type="SAM" id="SignalP"/>
    </source>
</evidence>
<feature type="chain" id="PRO_5020986302" description="Fimbrial protein" evidence="1">
    <location>
        <begin position="19"/>
        <end position="345"/>
    </location>
</feature>
<evidence type="ECO:0000313" key="2">
    <source>
        <dbReference type="EMBL" id="QBM24120.1"/>
    </source>
</evidence>
<protein>
    <recommendedName>
        <fullName evidence="4">Fimbrial protein</fullName>
    </recommendedName>
</protein>
<reference evidence="2 3" key="1">
    <citation type="submission" date="2019-03" db="EMBL/GenBank/DDBJ databases">
        <title>Complete genome sequence of an arsenate-respiring bacteria, Citrobacter sp. LY-1.</title>
        <authorList>
            <person name="Wang H."/>
            <person name="Liu Y."/>
            <person name="Li Q."/>
            <person name="Huang J."/>
        </authorList>
    </citation>
    <scope>NUCLEOTIDE SEQUENCE [LARGE SCALE GENOMIC DNA]</scope>
    <source>
        <strain evidence="2 3">LY-1</strain>
    </source>
</reference>